<proteinExistence type="predicted"/>
<keyword evidence="3" id="KW-1185">Reference proteome</keyword>
<evidence type="ECO:0000313" key="3">
    <source>
        <dbReference type="Proteomes" id="UP001152798"/>
    </source>
</evidence>
<evidence type="ECO:0000313" key="2">
    <source>
        <dbReference type="EMBL" id="CAH1395652.1"/>
    </source>
</evidence>
<evidence type="ECO:0000256" key="1">
    <source>
        <dbReference type="SAM" id="MobiDB-lite"/>
    </source>
</evidence>
<sequence length="74" mass="8116">MGKNNYLPTDEVEDNGGPDVLHAGERRPRMKSGGPAKGSGRGRSGRIDTAMTNRYERAGGVIDMESWKEERRPG</sequence>
<accession>A0A9P0ML90</accession>
<feature type="region of interest" description="Disordered" evidence="1">
    <location>
        <begin position="1"/>
        <end position="58"/>
    </location>
</feature>
<dbReference type="EMBL" id="OV725079">
    <property type="protein sequence ID" value="CAH1395652.1"/>
    <property type="molecule type" value="Genomic_DNA"/>
</dbReference>
<name>A0A9P0ML90_NEZVI</name>
<gene>
    <name evidence="2" type="ORF">NEZAVI_LOCUS5893</name>
</gene>
<reference evidence="2" key="1">
    <citation type="submission" date="2022-01" db="EMBL/GenBank/DDBJ databases">
        <authorList>
            <person name="King R."/>
        </authorList>
    </citation>
    <scope>NUCLEOTIDE SEQUENCE</scope>
</reference>
<protein>
    <submittedName>
        <fullName evidence="2">Uncharacterized protein</fullName>
    </submittedName>
</protein>
<organism evidence="2 3">
    <name type="scientific">Nezara viridula</name>
    <name type="common">Southern green stink bug</name>
    <name type="synonym">Cimex viridulus</name>
    <dbReference type="NCBI Taxonomy" id="85310"/>
    <lineage>
        <taxon>Eukaryota</taxon>
        <taxon>Metazoa</taxon>
        <taxon>Ecdysozoa</taxon>
        <taxon>Arthropoda</taxon>
        <taxon>Hexapoda</taxon>
        <taxon>Insecta</taxon>
        <taxon>Pterygota</taxon>
        <taxon>Neoptera</taxon>
        <taxon>Paraneoptera</taxon>
        <taxon>Hemiptera</taxon>
        <taxon>Heteroptera</taxon>
        <taxon>Panheteroptera</taxon>
        <taxon>Pentatomomorpha</taxon>
        <taxon>Pentatomoidea</taxon>
        <taxon>Pentatomidae</taxon>
        <taxon>Pentatominae</taxon>
        <taxon>Nezara</taxon>
    </lineage>
</organism>
<dbReference type="AlphaFoldDB" id="A0A9P0ML90"/>
<dbReference type="Proteomes" id="UP001152798">
    <property type="component" value="Chromosome 3"/>
</dbReference>